<dbReference type="EMBL" id="JBELQC010000001">
    <property type="protein sequence ID" value="MFL9841570.1"/>
    <property type="molecule type" value="Genomic_DNA"/>
</dbReference>
<dbReference type="NCBIfam" id="NF009435">
    <property type="entry name" value="PRK12794.1"/>
    <property type="match status" value="1"/>
</dbReference>
<evidence type="ECO:0000313" key="2">
    <source>
        <dbReference type="Proteomes" id="UP001629244"/>
    </source>
</evidence>
<proteinExistence type="predicted"/>
<evidence type="ECO:0000313" key="1">
    <source>
        <dbReference type="EMBL" id="MFL9841570.1"/>
    </source>
</evidence>
<accession>A0ABW8YNT6</accession>
<keyword evidence="1" id="KW-0969">Cilium</keyword>
<dbReference type="InterPro" id="IPR010845">
    <property type="entry name" value="FlaF"/>
</dbReference>
<dbReference type="Proteomes" id="UP001629244">
    <property type="component" value="Unassembled WGS sequence"/>
</dbReference>
<gene>
    <name evidence="1" type="primary">flaF</name>
    <name evidence="1" type="ORF">ABS767_11395</name>
</gene>
<name>A0ABW8YNT6_9SPHN</name>
<keyword evidence="1" id="KW-0282">Flagellum</keyword>
<comment type="caution">
    <text evidence="1">The sequence shown here is derived from an EMBL/GenBank/DDBJ whole genome shotgun (WGS) entry which is preliminary data.</text>
</comment>
<sequence length="119" mass="13112">MSLSAYQRARTLVETPRATEQRLIREVTAALIEARDGCYSGGRLMNALHWNREMWDAFANACGAPGNGLPDELRASIISIGLWVSRHASDVMKGRETIDPLIDVNRSLLEGLTEGRMAA</sequence>
<organism evidence="1 2">
    <name type="scientific">Sphingomonas plantiphila</name>
    <dbReference type="NCBI Taxonomy" id="3163295"/>
    <lineage>
        <taxon>Bacteria</taxon>
        <taxon>Pseudomonadati</taxon>
        <taxon>Pseudomonadota</taxon>
        <taxon>Alphaproteobacteria</taxon>
        <taxon>Sphingomonadales</taxon>
        <taxon>Sphingomonadaceae</taxon>
        <taxon>Sphingomonas</taxon>
    </lineage>
</organism>
<reference evidence="1 2" key="1">
    <citation type="submission" date="2024-06" db="EMBL/GenBank/DDBJ databases">
        <authorList>
            <person name="Kaempfer P."/>
            <person name="Viver T."/>
        </authorList>
    </citation>
    <scope>NUCLEOTIDE SEQUENCE [LARGE SCALE GENOMIC DNA]</scope>
    <source>
        <strain evidence="1 2">ST-64</strain>
    </source>
</reference>
<keyword evidence="2" id="KW-1185">Reference proteome</keyword>
<protein>
    <submittedName>
        <fullName evidence="1">Flagellar biosynthesis regulator FlaF</fullName>
    </submittedName>
</protein>
<dbReference type="Pfam" id="PF07309">
    <property type="entry name" value="FlaF"/>
    <property type="match status" value="1"/>
</dbReference>
<keyword evidence="1" id="KW-0966">Cell projection</keyword>
<dbReference type="RefSeq" id="WP_408078465.1">
    <property type="nucleotide sequence ID" value="NZ_JBELQC010000001.1"/>
</dbReference>